<dbReference type="AlphaFoldDB" id="A0A4Y8LYV3"/>
<comment type="caution">
    <text evidence="1">The sequence shown here is derived from an EMBL/GenBank/DDBJ whole genome shotgun (WGS) entry which is preliminary data.</text>
</comment>
<accession>A0A4Y8LYV3</accession>
<evidence type="ECO:0000313" key="2">
    <source>
        <dbReference type="Proteomes" id="UP000297900"/>
    </source>
</evidence>
<dbReference type="InterPro" id="IPR032580">
    <property type="entry name" value="SatD"/>
</dbReference>
<dbReference type="Pfam" id="PF16264">
    <property type="entry name" value="SatD"/>
    <property type="match status" value="1"/>
</dbReference>
<dbReference type="OrthoDB" id="2359394at2"/>
<keyword evidence="2" id="KW-1185">Reference proteome</keyword>
<gene>
    <name evidence="1" type="ORF">E2980_14050</name>
</gene>
<reference evidence="1 2" key="1">
    <citation type="submission" date="2019-03" db="EMBL/GenBank/DDBJ databases">
        <title>Cohnella endophytica sp. nov., a novel endophytic bacterium isolated from bark of Sonneratia apetala.</title>
        <authorList>
            <person name="Tuo L."/>
        </authorList>
    </citation>
    <scope>NUCLEOTIDE SEQUENCE [LARGE SCALE GENOMIC DNA]</scope>
    <source>
        <strain evidence="1 2">CCTCC AB 208254</strain>
    </source>
</reference>
<dbReference type="RefSeq" id="WP_135152829.1">
    <property type="nucleotide sequence ID" value="NZ_SOMN01000020.1"/>
</dbReference>
<organism evidence="1 2">
    <name type="scientific">Cohnella luojiensis</name>
    <dbReference type="NCBI Taxonomy" id="652876"/>
    <lineage>
        <taxon>Bacteria</taxon>
        <taxon>Bacillati</taxon>
        <taxon>Bacillota</taxon>
        <taxon>Bacilli</taxon>
        <taxon>Bacillales</taxon>
        <taxon>Paenibacillaceae</taxon>
        <taxon>Cohnella</taxon>
    </lineage>
</organism>
<sequence>MLEDDRILGICIIADVIASRKADKKEELKKMVSMLNETFKEGLLTDFTVRSGDEIFGILRKFSDSYRALKEMLRLSDELNVPLYVGLGLGFITNRDITNPHEVNGPAIWDAADALSMLKKEKNGTHKGVQIQKTFKFYFYSSGDLPYEALNSHLYFLFERVLKRTEKQKEVVEAVENLADSNKYGEIGERLGYDKFPSTNVSKILARADFNLVSNAEKSLIKLLNYFQKQIQSNEDISRD</sequence>
<proteinExistence type="predicted"/>
<dbReference type="Proteomes" id="UP000297900">
    <property type="component" value="Unassembled WGS sequence"/>
</dbReference>
<dbReference type="EMBL" id="SOMN01000020">
    <property type="protein sequence ID" value="TFE25174.1"/>
    <property type="molecule type" value="Genomic_DNA"/>
</dbReference>
<evidence type="ECO:0000313" key="1">
    <source>
        <dbReference type="EMBL" id="TFE25174.1"/>
    </source>
</evidence>
<protein>
    <submittedName>
        <fullName evidence="1">Uncharacterized protein</fullName>
    </submittedName>
</protein>
<name>A0A4Y8LYV3_9BACL</name>